<proteinExistence type="predicted"/>
<organism evidence="2">
    <name type="scientific">Magnetospirillum gryphiswaldense</name>
    <dbReference type="NCBI Taxonomy" id="55518"/>
    <lineage>
        <taxon>Bacteria</taxon>
        <taxon>Pseudomonadati</taxon>
        <taxon>Pseudomonadota</taxon>
        <taxon>Alphaproteobacteria</taxon>
        <taxon>Rhodospirillales</taxon>
        <taxon>Rhodospirillaceae</taxon>
        <taxon>Magnetospirillum</taxon>
    </lineage>
</organism>
<feature type="region of interest" description="Disordered" evidence="1">
    <location>
        <begin position="227"/>
        <end position="250"/>
    </location>
</feature>
<accession>Q5D4Z3</accession>
<name>Q5D4Z3_9PROT</name>
<evidence type="ECO:0000313" key="2">
    <source>
        <dbReference type="EMBL" id="AAX11189.1"/>
    </source>
</evidence>
<dbReference type="EMBL" id="AY902474">
    <property type="protein sequence ID" value="AAX11189.1"/>
    <property type="molecule type" value="Genomic_DNA"/>
</dbReference>
<evidence type="ECO:0000256" key="1">
    <source>
        <dbReference type="SAM" id="MobiDB-lite"/>
    </source>
</evidence>
<reference evidence="2" key="1">
    <citation type="journal article" date="2005" name="Sci. China, Ser. C, Life Sci.">
        <title>Cloning and functional analysis of the sequences flanking mini-Tn5 in the magnetosomes deleted mutant NM4 of Magnetospirillum gryphiswaldense MSR-1.</title>
        <authorList>
            <person name="Li F."/>
            <person name="Li Y."/>
            <person name="Jiang W."/>
            <person name="Wang Z."/>
            <person name="Li J."/>
        </authorList>
    </citation>
    <scope>NUCLEOTIDE SEQUENCE</scope>
</reference>
<dbReference type="AlphaFoldDB" id="Q5D4Z3"/>
<protein>
    <submittedName>
        <fullName evidence="2">Putative Pi-transporter-like B1</fullName>
    </submittedName>
</protein>
<sequence length="250" mass="28064">MVIGYRQRHGHLAIVLLAKLAAILPGHAHRVDALLGKAGVVDDPGAQFDVPLDGRKHRRPHRRQHRLVRPVGLGDEVMHRLVRRLHAPRLHPRRHRLDALAVARQHQTQAIRPQWRRPVGMANCAAKVLDIRLKSRFTVARHSMETHAHPLSSRPNLHSYHNLIYDAVELGLEDDGRVFPLGFFWGGRVKNVGSGILASRALSASGEGTSFSGPIFVSCRCRRRDRRGVRQPGERNRMPMSLVGADESLL</sequence>